<dbReference type="PANTHER" id="PTHR43252">
    <property type="entry name" value="TRANSCRIPTIONAL REGULATOR YQJI"/>
    <property type="match status" value="1"/>
</dbReference>
<comment type="caution">
    <text evidence="3">The sequence shown here is derived from an EMBL/GenBank/DDBJ whole genome shotgun (WGS) entry which is preliminary data.</text>
</comment>
<proteinExistence type="predicted"/>
<accession>A0ABW8TE56</accession>
<dbReference type="InterPro" id="IPR036390">
    <property type="entry name" value="WH_DNA-bd_sf"/>
</dbReference>
<dbReference type="InterPro" id="IPR005149">
    <property type="entry name" value="Tscrpt_reg_PadR_N"/>
</dbReference>
<protein>
    <submittedName>
        <fullName evidence="3">PadR family transcriptional regulator</fullName>
    </submittedName>
</protein>
<keyword evidence="4" id="KW-1185">Reference proteome</keyword>
<dbReference type="RefSeq" id="WP_406787370.1">
    <property type="nucleotide sequence ID" value="NZ_JBJIAA010000007.1"/>
</dbReference>
<dbReference type="PANTHER" id="PTHR43252:SF2">
    <property type="entry name" value="TRANSCRIPTION REGULATOR, PADR-LIKE FAMILY"/>
    <property type="match status" value="1"/>
</dbReference>
<feature type="domain" description="Transcription regulator PadR N-terminal" evidence="1">
    <location>
        <begin position="7"/>
        <end position="79"/>
    </location>
</feature>
<organism evidence="3 4">
    <name type="scientific">Clostridium neuense</name>
    <dbReference type="NCBI Taxonomy" id="1728934"/>
    <lineage>
        <taxon>Bacteria</taxon>
        <taxon>Bacillati</taxon>
        <taxon>Bacillota</taxon>
        <taxon>Clostridia</taxon>
        <taxon>Eubacteriales</taxon>
        <taxon>Clostridiaceae</taxon>
        <taxon>Clostridium</taxon>
    </lineage>
</organism>
<dbReference type="Proteomes" id="UP001623592">
    <property type="component" value="Unassembled WGS sequence"/>
</dbReference>
<feature type="domain" description="Transcription regulator PadR C-terminal" evidence="2">
    <location>
        <begin position="92"/>
        <end position="178"/>
    </location>
</feature>
<name>A0ABW8TE56_9CLOT</name>
<dbReference type="Gene3D" id="1.10.10.10">
    <property type="entry name" value="Winged helix-like DNA-binding domain superfamily/Winged helix DNA-binding domain"/>
    <property type="match status" value="1"/>
</dbReference>
<reference evidence="3 4" key="1">
    <citation type="submission" date="2024-11" db="EMBL/GenBank/DDBJ databases">
        <authorList>
            <person name="Heng Y.C."/>
            <person name="Lim A.C.H."/>
            <person name="Lee J.K.Y."/>
            <person name="Kittelmann S."/>
        </authorList>
    </citation>
    <scope>NUCLEOTIDE SEQUENCE [LARGE SCALE GENOMIC DNA]</scope>
    <source>
        <strain evidence="3 4">WILCCON 0114</strain>
    </source>
</reference>
<dbReference type="Gene3D" id="6.10.140.190">
    <property type="match status" value="1"/>
</dbReference>
<dbReference type="InterPro" id="IPR018309">
    <property type="entry name" value="Tscrpt_reg_PadR_C"/>
</dbReference>
<evidence type="ECO:0000259" key="1">
    <source>
        <dbReference type="Pfam" id="PF03551"/>
    </source>
</evidence>
<dbReference type="EMBL" id="JBJIAA010000007">
    <property type="protein sequence ID" value="MFL0250705.1"/>
    <property type="molecule type" value="Genomic_DNA"/>
</dbReference>
<dbReference type="Pfam" id="PF03551">
    <property type="entry name" value="PadR"/>
    <property type="match status" value="1"/>
</dbReference>
<dbReference type="InterPro" id="IPR036388">
    <property type="entry name" value="WH-like_DNA-bd_sf"/>
</dbReference>
<sequence length="189" mass="22462">MSLKHALLGFLSYRNMTGYQLKKYFDQSVGSFWNASLSQIYPTLNKMCEDKLVTVKEVESTTAMNKKVYYITDKGREELVKWLMEPMEIEPMRSEFLVKLYFSANISMEEVIVQLQRLIDLSKQRLEENYKGLKHIEEEHDIKGDMKKEALFWKLTANYGVKYKKSFIEWCEESIEEIKNHMSEEEHDS</sequence>
<evidence type="ECO:0000313" key="4">
    <source>
        <dbReference type="Proteomes" id="UP001623592"/>
    </source>
</evidence>
<dbReference type="SUPFAM" id="SSF46785">
    <property type="entry name" value="Winged helix' DNA-binding domain"/>
    <property type="match status" value="1"/>
</dbReference>
<evidence type="ECO:0000313" key="3">
    <source>
        <dbReference type="EMBL" id="MFL0250705.1"/>
    </source>
</evidence>
<evidence type="ECO:0000259" key="2">
    <source>
        <dbReference type="Pfam" id="PF10400"/>
    </source>
</evidence>
<dbReference type="Pfam" id="PF10400">
    <property type="entry name" value="Vir_act_alpha_C"/>
    <property type="match status" value="1"/>
</dbReference>
<gene>
    <name evidence="3" type="ORF">ACJDT4_09760</name>
</gene>